<protein>
    <submittedName>
        <fullName evidence="7">Organic cation transporter protein</fullName>
    </submittedName>
</protein>
<dbReference type="InterPro" id="IPR005828">
    <property type="entry name" value="MFS_sugar_transport-like"/>
</dbReference>
<proteinExistence type="predicted"/>
<evidence type="ECO:0000256" key="4">
    <source>
        <dbReference type="ARBA" id="ARBA00023136"/>
    </source>
</evidence>
<evidence type="ECO:0000313" key="7">
    <source>
        <dbReference type="EMBL" id="OXA44164.1"/>
    </source>
</evidence>
<dbReference type="PANTHER" id="PTHR24064">
    <property type="entry name" value="SOLUTE CARRIER FAMILY 22 MEMBER"/>
    <property type="match status" value="1"/>
</dbReference>
<name>A0A226DH34_FOLCA</name>
<comment type="caution">
    <text evidence="7">The sequence shown here is derived from an EMBL/GenBank/DDBJ whole genome shotgun (WGS) entry which is preliminary data.</text>
</comment>
<feature type="transmembrane region" description="Helical" evidence="5">
    <location>
        <begin position="158"/>
        <end position="178"/>
    </location>
</feature>
<organism evidence="7 8">
    <name type="scientific">Folsomia candida</name>
    <name type="common">Springtail</name>
    <dbReference type="NCBI Taxonomy" id="158441"/>
    <lineage>
        <taxon>Eukaryota</taxon>
        <taxon>Metazoa</taxon>
        <taxon>Ecdysozoa</taxon>
        <taxon>Arthropoda</taxon>
        <taxon>Hexapoda</taxon>
        <taxon>Collembola</taxon>
        <taxon>Entomobryomorpha</taxon>
        <taxon>Isotomoidea</taxon>
        <taxon>Isotomidae</taxon>
        <taxon>Proisotominae</taxon>
        <taxon>Folsomia</taxon>
    </lineage>
</organism>
<dbReference type="AlphaFoldDB" id="A0A226DH34"/>
<dbReference type="PROSITE" id="PS00216">
    <property type="entry name" value="SUGAR_TRANSPORT_1"/>
    <property type="match status" value="1"/>
</dbReference>
<reference evidence="7 8" key="1">
    <citation type="submission" date="2015-12" db="EMBL/GenBank/DDBJ databases">
        <title>The genome of Folsomia candida.</title>
        <authorList>
            <person name="Faddeeva A."/>
            <person name="Derks M.F."/>
            <person name="Anvar Y."/>
            <person name="Smit S."/>
            <person name="Van Straalen N."/>
            <person name="Roelofs D."/>
        </authorList>
    </citation>
    <scope>NUCLEOTIDE SEQUENCE [LARGE SCALE GENOMIC DNA]</scope>
    <source>
        <strain evidence="7 8">VU population</strain>
        <tissue evidence="7">Whole body</tissue>
    </source>
</reference>
<dbReference type="InterPro" id="IPR005829">
    <property type="entry name" value="Sugar_transporter_CS"/>
</dbReference>
<dbReference type="SUPFAM" id="SSF103473">
    <property type="entry name" value="MFS general substrate transporter"/>
    <property type="match status" value="1"/>
</dbReference>
<sequence length="521" mass="56339">MKPELNKKTKGFEEVLEDCGGFGKFQFIVLVALLLPEIPAAFVAFAPVFVGRSIANWSCVVDGNGTVDEVFTGAMCDCPGTLLLSDESSIVAEWGLVCQHSWVSDFITSVQMLGMLIGSLFSSQISDWYGRKWVYIGVCGLMAFGQGLSSLAPNPVVYAVARFFAGAGISGFMGMSTIYPLEFMTPNYRLLIGSVGPWGEGIMLFALLAYYVAPWRSLLFYSALPFIFVIVVVPFIPESPRYLLRQGRVEEAVQVVRKIQSVNHGRNHHHDLITFQTLDAISREEAALSGSGSNGRFSYVDFFRDAQLRRKTLLLMGIWFSWSIVYFGISYNIKNLRGDAYLNVALMGLSDALGYPAALLINNKLGRRKSLVIFMSLGACFLVLLAGLELSFGTLMDPGFVAFLTLSGKFGVAGARSAARMLTGESFPTSIRTMGYGISGVTAGVGGIFSPQIAYFGALWWGPLPFVTFAVISVGGSLLSLLLPETAGKLLSVESSGLIAGGTKKGGGHDKKKNYKSTSCC</sequence>
<feature type="transmembrane region" description="Helical" evidence="5">
    <location>
        <begin position="218"/>
        <end position="236"/>
    </location>
</feature>
<feature type="transmembrane region" description="Helical" evidence="5">
    <location>
        <begin position="372"/>
        <end position="392"/>
    </location>
</feature>
<keyword evidence="2 5" id="KW-0812">Transmembrane</keyword>
<evidence type="ECO:0000256" key="5">
    <source>
        <dbReference type="SAM" id="Phobius"/>
    </source>
</evidence>
<dbReference type="GO" id="GO:0016020">
    <property type="term" value="C:membrane"/>
    <property type="evidence" value="ECO:0007669"/>
    <property type="project" value="UniProtKB-SubCell"/>
</dbReference>
<dbReference type="OrthoDB" id="5296287at2759"/>
<gene>
    <name evidence="7" type="ORF">Fcan01_21196</name>
</gene>
<dbReference type="PROSITE" id="PS50850">
    <property type="entry name" value="MFS"/>
    <property type="match status" value="1"/>
</dbReference>
<keyword evidence="8" id="KW-1185">Reference proteome</keyword>
<dbReference type="GO" id="GO:0022857">
    <property type="term" value="F:transmembrane transporter activity"/>
    <property type="evidence" value="ECO:0007669"/>
    <property type="project" value="InterPro"/>
</dbReference>
<evidence type="ECO:0000259" key="6">
    <source>
        <dbReference type="PROSITE" id="PS50850"/>
    </source>
</evidence>
<dbReference type="Pfam" id="PF00083">
    <property type="entry name" value="Sugar_tr"/>
    <property type="match status" value="1"/>
</dbReference>
<feature type="transmembrane region" description="Helical" evidence="5">
    <location>
        <begin position="27"/>
        <end position="50"/>
    </location>
</feature>
<dbReference type="OMA" id="PWGEGIM"/>
<accession>A0A226DH34</accession>
<evidence type="ECO:0000256" key="2">
    <source>
        <dbReference type="ARBA" id="ARBA00022692"/>
    </source>
</evidence>
<evidence type="ECO:0000256" key="1">
    <source>
        <dbReference type="ARBA" id="ARBA00004141"/>
    </source>
</evidence>
<feature type="transmembrane region" description="Helical" evidence="5">
    <location>
        <begin position="464"/>
        <end position="483"/>
    </location>
</feature>
<feature type="transmembrane region" description="Helical" evidence="5">
    <location>
        <begin position="398"/>
        <end position="415"/>
    </location>
</feature>
<dbReference type="InterPro" id="IPR036259">
    <property type="entry name" value="MFS_trans_sf"/>
</dbReference>
<feature type="transmembrane region" description="Helical" evidence="5">
    <location>
        <begin position="436"/>
        <end position="458"/>
    </location>
</feature>
<feature type="transmembrane region" description="Helical" evidence="5">
    <location>
        <begin position="312"/>
        <end position="329"/>
    </location>
</feature>
<feature type="transmembrane region" description="Helical" evidence="5">
    <location>
        <begin position="133"/>
        <end position="152"/>
    </location>
</feature>
<feature type="domain" description="Major facilitator superfamily (MFS) profile" evidence="6">
    <location>
        <begin position="25"/>
        <end position="488"/>
    </location>
</feature>
<keyword evidence="4 5" id="KW-0472">Membrane</keyword>
<comment type="subcellular location">
    <subcellularLocation>
        <location evidence="1">Membrane</location>
        <topology evidence="1">Multi-pass membrane protein</topology>
    </subcellularLocation>
</comment>
<dbReference type="InterPro" id="IPR020846">
    <property type="entry name" value="MFS_dom"/>
</dbReference>
<feature type="transmembrane region" description="Helical" evidence="5">
    <location>
        <begin position="190"/>
        <end position="212"/>
    </location>
</feature>
<evidence type="ECO:0000313" key="8">
    <source>
        <dbReference type="Proteomes" id="UP000198287"/>
    </source>
</evidence>
<dbReference type="Proteomes" id="UP000198287">
    <property type="component" value="Unassembled WGS sequence"/>
</dbReference>
<dbReference type="EMBL" id="LNIX01000020">
    <property type="protein sequence ID" value="OXA44164.1"/>
    <property type="molecule type" value="Genomic_DNA"/>
</dbReference>
<dbReference type="Gene3D" id="1.20.1250.20">
    <property type="entry name" value="MFS general substrate transporter like domains"/>
    <property type="match status" value="1"/>
</dbReference>
<evidence type="ECO:0000256" key="3">
    <source>
        <dbReference type="ARBA" id="ARBA00022989"/>
    </source>
</evidence>
<feature type="transmembrane region" description="Helical" evidence="5">
    <location>
        <begin position="341"/>
        <end position="360"/>
    </location>
</feature>
<keyword evidence="3 5" id="KW-1133">Transmembrane helix</keyword>